<dbReference type="SUPFAM" id="SSF141452">
    <property type="entry name" value="Hcp1-like"/>
    <property type="match status" value="1"/>
</dbReference>
<sequence length="156" mass="16453">MHLRIEGKSTGVIRGESNAANHLGEIEVSEWSWGMSAASGLGGAGTASRAALSELRITKRVDSASTALMGVMRSNEQIKKAVLSVRKSGGTPIDYLVITIERGRLTALDIGTEAPDSPMLVERLAIAFEKIDVSYSGQDERGAKKASSSFTAEVTG</sequence>
<dbReference type="Gene3D" id="2.30.110.20">
    <property type="entry name" value="Hcp1-like"/>
    <property type="match status" value="1"/>
</dbReference>
<organism evidence="1 2">
    <name type="scientific">Aquincola tertiaricarbonis</name>
    <dbReference type="NCBI Taxonomy" id="391953"/>
    <lineage>
        <taxon>Bacteria</taxon>
        <taxon>Pseudomonadati</taxon>
        <taxon>Pseudomonadota</taxon>
        <taxon>Betaproteobacteria</taxon>
        <taxon>Burkholderiales</taxon>
        <taxon>Sphaerotilaceae</taxon>
        <taxon>Aquincola</taxon>
    </lineage>
</organism>
<protein>
    <submittedName>
        <fullName evidence="1">Type VI secretion system tube protein Hcp</fullName>
    </submittedName>
</protein>
<gene>
    <name evidence="1" type="ORF">MW290_25305</name>
</gene>
<dbReference type="RefSeq" id="WP_250197107.1">
    <property type="nucleotide sequence ID" value="NZ_CP097636.1"/>
</dbReference>
<evidence type="ECO:0000313" key="1">
    <source>
        <dbReference type="EMBL" id="URI08889.1"/>
    </source>
</evidence>
<dbReference type="EMBL" id="CP097636">
    <property type="protein sequence ID" value="URI08889.1"/>
    <property type="molecule type" value="Genomic_DNA"/>
</dbReference>
<dbReference type="InterPro" id="IPR036624">
    <property type="entry name" value="Hcp1-lik_sf"/>
</dbReference>
<accession>A0ABY4S8V0</accession>
<dbReference type="Pfam" id="PF05638">
    <property type="entry name" value="T6SS_HCP"/>
    <property type="match status" value="1"/>
</dbReference>
<dbReference type="InterPro" id="IPR008514">
    <property type="entry name" value="T6SS_Hcp"/>
</dbReference>
<dbReference type="Proteomes" id="UP001056201">
    <property type="component" value="Chromosome 2"/>
</dbReference>
<keyword evidence="2" id="KW-1185">Reference proteome</keyword>
<dbReference type="PANTHER" id="PTHR36152:SF1">
    <property type="entry name" value="UBIQUITIN-LIKE DOMAIN-CONTAINING PROTEIN"/>
    <property type="match status" value="1"/>
</dbReference>
<evidence type="ECO:0000313" key="2">
    <source>
        <dbReference type="Proteomes" id="UP001056201"/>
    </source>
</evidence>
<dbReference type="PANTHER" id="PTHR36152">
    <property type="entry name" value="CYTOPLASMIC PROTEIN-RELATED"/>
    <property type="match status" value="1"/>
</dbReference>
<dbReference type="InterPro" id="IPR053165">
    <property type="entry name" value="HSI-I_assembly_Hcp1"/>
</dbReference>
<proteinExistence type="predicted"/>
<name>A0ABY4S8V0_AQUTE</name>
<reference evidence="1" key="1">
    <citation type="submission" date="2022-05" db="EMBL/GenBank/DDBJ databases">
        <title>An RpoN-dependent PEP-CTERM gene is involved in floc formation of an Aquincola tertiaricarbonis strain.</title>
        <authorList>
            <person name="Qiu D."/>
            <person name="Xia M."/>
        </authorList>
    </citation>
    <scope>NUCLEOTIDE SEQUENCE</scope>
    <source>
        <strain evidence="1">RN12</strain>
    </source>
</reference>